<organism evidence="4 5">
    <name type="scientific">Streptacidiphilus pinicola</name>
    <dbReference type="NCBI Taxonomy" id="2219663"/>
    <lineage>
        <taxon>Bacteria</taxon>
        <taxon>Bacillati</taxon>
        <taxon>Actinomycetota</taxon>
        <taxon>Actinomycetes</taxon>
        <taxon>Kitasatosporales</taxon>
        <taxon>Streptomycetaceae</taxon>
        <taxon>Streptacidiphilus</taxon>
    </lineage>
</organism>
<dbReference type="PANTHER" id="PTHR34512:SF30">
    <property type="entry name" value="OUTER MEMBRANE PROTEIN ASSEMBLY FACTOR BAMB"/>
    <property type="match status" value="1"/>
</dbReference>
<evidence type="ECO:0000256" key="2">
    <source>
        <dbReference type="SAM" id="Phobius"/>
    </source>
</evidence>
<evidence type="ECO:0000313" key="5">
    <source>
        <dbReference type="Proteomes" id="UP000248889"/>
    </source>
</evidence>
<dbReference type="RefSeq" id="WP_111500861.1">
    <property type="nucleotide sequence ID" value="NZ_QKYN01000041.1"/>
</dbReference>
<feature type="compositionally biased region" description="Low complexity" evidence="1">
    <location>
        <begin position="189"/>
        <end position="198"/>
    </location>
</feature>
<dbReference type="InterPro" id="IPR011047">
    <property type="entry name" value="Quinoprotein_ADH-like_sf"/>
</dbReference>
<dbReference type="Gene3D" id="2.130.10.10">
    <property type="entry name" value="YVTN repeat-like/Quinoprotein amine dehydrogenase"/>
    <property type="match status" value="1"/>
</dbReference>
<dbReference type="Pfam" id="PF13360">
    <property type="entry name" value="PQQ_2"/>
    <property type="match status" value="1"/>
</dbReference>
<keyword evidence="5" id="KW-1185">Reference proteome</keyword>
<feature type="compositionally biased region" description="Low complexity" evidence="1">
    <location>
        <begin position="84"/>
        <end position="93"/>
    </location>
</feature>
<feature type="compositionally biased region" description="Low complexity" evidence="1">
    <location>
        <begin position="154"/>
        <end position="180"/>
    </location>
</feature>
<feature type="compositionally biased region" description="Low complexity" evidence="1">
    <location>
        <begin position="21"/>
        <end position="33"/>
    </location>
</feature>
<dbReference type="AlphaFoldDB" id="A0A2X0KF04"/>
<feature type="region of interest" description="Disordered" evidence="1">
    <location>
        <begin position="1"/>
        <end position="271"/>
    </location>
</feature>
<name>A0A2X0KF04_9ACTN</name>
<feature type="compositionally biased region" description="Gly residues" evidence="1">
    <location>
        <begin position="34"/>
        <end position="44"/>
    </location>
</feature>
<dbReference type="SUPFAM" id="SSF50998">
    <property type="entry name" value="Quinoprotein alcohol dehydrogenase-like"/>
    <property type="match status" value="2"/>
</dbReference>
<dbReference type="EMBL" id="QKYN01000041">
    <property type="protein sequence ID" value="RAG85430.1"/>
    <property type="molecule type" value="Genomic_DNA"/>
</dbReference>
<dbReference type="PANTHER" id="PTHR34512">
    <property type="entry name" value="CELL SURFACE PROTEIN"/>
    <property type="match status" value="1"/>
</dbReference>
<feature type="compositionally biased region" description="Basic and acidic residues" evidence="1">
    <location>
        <begin position="1"/>
        <end position="15"/>
    </location>
</feature>
<feature type="transmembrane region" description="Helical" evidence="2">
    <location>
        <begin position="277"/>
        <end position="299"/>
    </location>
</feature>
<feature type="compositionally biased region" description="Low complexity" evidence="1">
    <location>
        <begin position="136"/>
        <end position="146"/>
    </location>
</feature>
<accession>A0A2X0KF04</accession>
<proteinExistence type="predicted"/>
<dbReference type="InterPro" id="IPR002372">
    <property type="entry name" value="PQQ_rpt_dom"/>
</dbReference>
<keyword evidence="2" id="KW-0472">Membrane</keyword>
<reference evidence="4 5" key="1">
    <citation type="submission" date="2018-06" db="EMBL/GenBank/DDBJ databases">
        <title>Streptacidiphilus pinicola sp. nov., isolated from pine grove soil.</title>
        <authorList>
            <person name="Roh S.G."/>
            <person name="Park S."/>
            <person name="Kim M.-K."/>
            <person name="Yun B.-R."/>
            <person name="Park J."/>
            <person name="Kim M.J."/>
            <person name="Kim Y.S."/>
            <person name="Kim S.B."/>
        </authorList>
    </citation>
    <scope>NUCLEOTIDE SEQUENCE [LARGE SCALE GENOMIC DNA]</scope>
    <source>
        <strain evidence="4 5">MMS16-CNU450</strain>
    </source>
</reference>
<feature type="compositionally biased region" description="Low complexity" evidence="1">
    <location>
        <begin position="204"/>
        <end position="237"/>
    </location>
</feature>
<feature type="domain" description="Pyrrolo-quinoline quinone repeat" evidence="3">
    <location>
        <begin position="399"/>
        <end position="521"/>
    </location>
</feature>
<feature type="compositionally biased region" description="Low complexity" evidence="1">
    <location>
        <begin position="253"/>
        <end position="265"/>
    </location>
</feature>
<keyword evidence="2" id="KW-0812">Transmembrane</keyword>
<dbReference type="Proteomes" id="UP000248889">
    <property type="component" value="Unassembled WGS sequence"/>
</dbReference>
<comment type="caution">
    <text evidence="4">The sequence shown here is derived from an EMBL/GenBank/DDBJ whole genome shotgun (WGS) entry which is preliminary data.</text>
</comment>
<dbReference type="OrthoDB" id="3944519at2"/>
<evidence type="ECO:0000256" key="1">
    <source>
        <dbReference type="SAM" id="MobiDB-lite"/>
    </source>
</evidence>
<evidence type="ECO:0000259" key="3">
    <source>
        <dbReference type="Pfam" id="PF13360"/>
    </source>
</evidence>
<dbReference type="InterPro" id="IPR015943">
    <property type="entry name" value="WD40/YVTN_repeat-like_dom_sf"/>
</dbReference>
<protein>
    <recommendedName>
        <fullName evidence="3">Pyrrolo-quinoline quinone repeat domain-containing protein</fullName>
    </recommendedName>
</protein>
<gene>
    <name evidence="4" type="ORF">DN069_11675</name>
</gene>
<keyword evidence="2" id="KW-1133">Transmembrane helix</keyword>
<evidence type="ECO:0000313" key="4">
    <source>
        <dbReference type="EMBL" id="RAG85430.1"/>
    </source>
</evidence>
<sequence length="697" mass="70375">MTDHSSGSDDRDDYRLSAGTPQDAVPPGAQAAQGGAGTGNGGTDGPPPQLSGQPGWAYSPTEMAAPQIPQPGGPGVGYSPTEFAPQVPQVPQPGGAGGPGVAYSPTEFAPQVPQPGGPGVAYSPTEFAPQVPQPSAGQTPQPGYGYPQPPQPAQPAQGYGYPSPQAAAPAPGDGAAQAQPYPLPPMAQPVPGLMQQPMQPMPGQPYGSGQAPYDPQQAAYAQQQQPFPQQAPYGPQPDAQGQWPQMPPLPTEGQPGYPYPGAYQQPTPPRSGLSRGAIGGIIAGAVALAIVAVVAILLIPGGGGSNGGGGGGSVPTLAASWSVKGKTTDQQVGTWVTDKYFVRASSSGVQAYSLTDGSVAWTAQPLSGPGVPCAMSPTLSSSGIGTIGFGPDTTSCTTLVGVDTHTGKTLWSTALTNSTRSMASGTTTFIDGSVGVIVNGTVLGGVDLTTGNAVWGYKARGQYCDAYPYGGAGVVLVDDYCADVQPSYTLSALDGATGKQLWQKTETDNVQFNSVLSGSPLIATTEDSGDPVAQRFDSSGNETPISLTDKIQLTTNGNPGTQLLGSSALLIPTSNSSSKPDVSAVNPSTGSPLWTYDGTTHGGGALLRDATQSAASGGTSGGSNIYAMSLVPGYSSSNGPTVVSLDPSTGKPTDIAHLPASANTIEYGEGEVYLLPNHEVLIASMDFMSGKVIQLFK</sequence>